<evidence type="ECO:0000259" key="1">
    <source>
        <dbReference type="PROSITE" id="PS50112"/>
    </source>
</evidence>
<dbReference type="PROSITE" id="PS50887">
    <property type="entry name" value="GGDEF"/>
    <property type="match status" value="1"/>
</dbReference>
<dbReference type="NCBIfam" id="TIGR00254">
    <property type="entry name" value="GGDEF"/>
    <property type="match status" value="1"/>
</dbReference>
<accession>A0ABS5RWI1</accession>
<dbReference type="Pfam" id="PF01590">
    <property type="entry name" value="GAF"/>
    <property type="match status" value="1"/>
</dbReference>
<feature type="domain" description="EAL" evidence="2">
    <location>
        <begin position="600"/>
        <end position="850"/>
    </location>
</feature>
<dbReference type="SUPFAM" id="SSF55781">
    <property type="entry name" value="GAF domain-like"/>
    <property type="match status" value="1"/>
</dbReference>
<dbReference type="Proteomes" id="UP001297272">
    <property type="component" value="Unassembled WGS sequence"/>
</dbReference>
<dbReference type="Gene3D" id="3.30.450.20">
    <property type="entry name" value="PAS domain"/>
    <property type="match status" value="2"/>
</dbReference>
<dbReference type="Pfam" id="PF00563">
    <property type="entry name" value="EAL"/>
    <property type="match status" value="1"/>
</dbReference>
<keyword evidence="5" id="KW-1185">Reference proteome</keyword>
<dbReference type="InterPro" id="IPR000014">
    <property type="entry name" value="PAS"/>
</dbReference>
<evidence type="ECO:0000313" key="4">
    <source>
        <dbReference type="EMBL" id="MBS9721393.1"/>
    </source>
</evidence>
<dbReference type="SUPFAM" id="SSF141868">
    <property type="entry name" value="EAL domain-like"/>
    <property type="match status" value="1"/>
</dbReference>
<dbReference type="CDD" id="cd01948">
    <property type="entry name" value="EAL"/>
    <property type="match status" value="1"/>
</dbReference>
<comment type="caution">
    <text evidence="4">The sequence shown here is derived from an EMBL/GenBank/DDBJ whole genome shotgun (WGS) entry which is preliminary data.</text>
</comment>
<dbReference type="CDD" id="cd00130">
    <property type="entry name" value="PAS"/>
    <property type="match status" value="2"/>
</dbReference>
<reference evidence="4 5" key="1">
    <citation type="submission" date="2021-03" db="EMBL/GenBank/DDBJ databases">
        <title>Tianweitania aestuarii sp. nov., isolated from a tidal flat.</title>
        <authorList>
            <person name="Park S."/>
            <person name="Yoon J.-H."/>
        </authorList>
    </citation>
    <scope>NUCLEOTIDE SEQUENCE [LARGE SCALE GENOMIC DNA]</scope>
    <source>
        <strain evidence="4 5">BSSL-BM11</strain>
    </source>
</reference>
<dbReference type="CDD" id="cd01949">
    <property type="entry name" value="GGDEF"/>
    <property type="match status" value="1"/>
</dbReference>
<dbReference type="Pfam" id="PF08448">
    <property type="entry name" value="PAS_4"/>
    <property type="match status" value="2"/>
</dbReference>
<dbReference type="InterPro" id="IPR000160">
    <property type="entry name" value="GGDEF_dom"/>
</dbReference>
<dbReference type="InterPro" id="IPR043128">
    <property type="entry name" value="Rev_trsase/Diguanyl_cyclase"/>
</dbReference>
<dbReference type="PROSITE" id="PS50112">
    <property type="entry name" value="PAS"/>
    <property type="match status" value="2"/>
</dbReference>
<dbReference type="InterPro" id="IPR035965">
    <property type="entry name" value="PAS-like_dom_sf"/>
</dbReference>
<dbReference type="SMART" id="SM00052">
    <property type="entry name" value="EAL"/>
    <property type="match status" value="1"/>
</dbReference>
<dbReference type="InterPro" id="IPR035919">
    <property type="entry name" value="EAL_sf"/>
</dbReference>
<dbReference type="Gene3D" id="3.20.20.450">
    <property type="entry name" value="EAL domain"/>
    <property type="match status" value="1"/>
</dbReference>
<proteinExistence type="predicted"/>
<evidence type="ECO:0000313" key="5">
    <source>
        <dbReference type="Proteomes" id="UP001297272"/>
    </source>
</evidence>
<feature type="domain" description="PAS" evidence="1">
    <location>
        <begin position="301"/>
        <end position="347"/>
    </location>
</feature>
<dbReference type="EMBL" id="JAFMNX010000003">
    <property type="protein sequence ID" value="MBS9721393.1"/>
    <property type="molecule type" value="Genomic_DNA"/>
</dbReference>
<dbReference type="SUPFAM" id="SSF55073">
    <property type="entry name" value="Nucleotide cyclase"/>
    <property type="match status" value="1"/>
</dbReference>
<dbReference type="InterPro" id="IPR029016">
    <property type="entry name" value="GAF-like_dom_sf"/>
</dbReference>
<dbReference type="InterPro" id="IPR052155">
    <property type="entry name" value="Biofilm_reg_signaling"/>
</dbReference>
<dbReference type="InterPro" id="IPR013656">
    <property type="entry name" value="PAS_4"/>
</dbReference>
<evidence type="ECO:0000259" key="3">
    <source>
        <dbReference type="PROSITE" id="PS50887"/>
    </source>
</evidence>
<name>A0ABS5RWI1_9HYPH</name>
<dbReference type="SMART" id="SM00065">
    <property type="entry name" value="GAF"/>
    <property type="match status" value="1"/>
</dbReference>
<dbReference type="InterPro" id="IPR003018">
    <property type="entry name" value="GAF"/>
</dbReference>
<dbReference type="NCBIfam" id="TIGR00229">
    <property type="entry name" value="sensory_box"/>
    <property type="match status" value="2"/>
</dbReference>
<evidence type="ECO:0000259" key="2">
    <source>
        <dbReference type="PROSITE" id="PS50883"/>
    </source>
</evidence>
<feature type="domain" description="GGDEF" evidence="3">
    <location>
        <begin position="458"/>
        <end position="591"/>
    </location>
</feature>
<dbReference type="SMART" id="SM00091">
    <property type="entry name" value="PAS"/>
    <property type="match status" value="2"/>
</dbReference>
<dbReference type="Gene3D" id="3.30.70.270">
    <property type="match status" value="1"/>
</dbReference>
<dbReference type="PROSITE" id="PS50883">
    <property type="entry name" value="EAL"/>
    <property type="match status" value="1"/>
</dbReference>
<dbReference type="SMART" id="SM00267">
    <property type="entry name" value="GGDEF"/>
    <property type="match status" value="1"/>
</dbReference>
<gene>
    <name evidence="4" type="ORF">JYU29_11910</name>
</gene>
<feature type="domain" description="PAS" evidence="1">
    <location>
        <begin position="167"/>
        <end position="213"/>
    </location>
</feature>
<protein>
    <submittedName>
        <fullName evidence="4">EAL domain-containing protein</fullName>
    </submittedName>
</protein>
<dbReference type="PANTHER" id="PTHR44757">
    <property type="entry name" value="DIGUANYLATE CYCLASE DGCP"/>
    <property type="match status" value="1"/>
</dbReference>
<dbReference type="Pfam" id="PF00990">
    <property type="entry name" value="GGDEF"/>
    <property type="match status" value="1"/>
</dbReference>
<dbReference type="RefSeq" id="WP_213985062.1">
    <property type="nucleotide sequence ID" value="NZ_JAFMNX010000003.1"/>
</dbReference>
<dbReference type="SUPFAM" id="SSF55785">
    <property type="entry name" value="PYP-like sensor domain (PAS domain)"/>
    <property type="match status" value="2"/>
</dbReference>
<dbReference type="InterPro" id="IPR029787">
    <property type="entry name" value="Nucleotide_cyclase"/>
</dbReference>
<dbReference type="PANTHER" id="PTHR44757:SF2">
    <property type="entry name" value="BIOFILM ARCHITECTURE MAINTENANCE PROTEIN MBAA"/>
    <property type="match status" value="1"/>
</dbReference>
<sequence>MPDAMPLNDEALRLETLRRYDILHTAPEGFFDGIVQMAASMFQVPISLVTLVDDDMQWFKARVGLNICDTARDVSFCDHAIRHSQVMVVCDAHEDPRFRDNPLVTGEPWIRFYAGAPIIAPNGAALGSLCIIDTKPRQRPSERELNLLQQMASLVMQQIETRMLERVKRGARELARATPDAVVVIGSDGEVMFWNKSAERVLGRPRKTIVGHSFEGIFPAIEGDKLRAALKGSRTEPFEGVARLPDGSTRPIEFTAASWNDQGRDYVGFVIRDMTERNKARASLQTALSVAETSKRQVEDSRRFLDAVIENLPSVIMAKDESCRYILVNSAAEAFLGVPRASILGKTPEELFPGWRAQYIAVEDARILNLPEGRILEEEYRHTTATGDRVLKTKKLAISSSDGKADRILVLGEDITEERAAAARLAYMAHHDPLTSLANRTAFNERLASALRTAPESGDFAVLYLDLDNFKSINDTLGHRAGDAVLSDCARRMRNLIPEGSLLARFGGDEFAVLLVEKDPEAAARDLAAALHRALAEPFAIDDRVVVVGTSIGVAIAMRHASTAEELLRCADIALYEAKRAGRGTLCFFDPDLDQVTRDRHVLGADLRDALALDQFELHYQPVYAAVPRQLIGYEALVRWRHPTRGMISPAQFIPLAEETGLIHILGAWVLQTACHEAATWPEELQVAVNLSPTQFKRDGLVKLVQSCLERTGLHPTRLELEITESVLLDETLANVSILKQLQAIGVKIALDDFGVGYSSLSYLRSFPFDKLKIDRSFVTEMPASREAAAIVRAITTLGHSLGMITTAEGVETQDQLDALRKEHCDLIQGYLYGRPLPAAQLVHKVNKVS</sequence>
<dbReference type="Gene3D" id="3.30.450.40">
    <property type="match status" value="1"/>
</dbReference>
<dbReference type="InterPro" id="IPR001633">
    <property type="entry name" value="EAL_dom"/>
</dbReference>
<organism evidence="4 5">
    <name type="scientific">Tianweitania aestuarii</name>
    <dbReference type="NCBI Taxonomy" id="2814886"/>
    <lineage>
        <taxon>Bacteria</taxon>
        <taxon>Pseudomonadati</taxon>
        <taxon>Pseudomonadota</taxon>
        <taxon>Alphaproteobacteria</taxon>
        <taxon>Hyphomicrobiales</taxon>
        <taxon>Phyllobacteriaceae</taxon>
        <taxon>Tianweitania</taxon>
    </lineage>
</organism>